<reference evidence="1 2" key="1">
    <citation type="journal article" date="2022" name="DNA Res.">
        <title>Chromosomal-level genome assembly of the orchid tree Bauhinia variegata (Leguminosae; Cercidoideae) supports the allotetraploid origin hypothesis of Bauhinia.</title>
        <authorList>
            <person name="Zhong Y."/>
            <person name="Chen Y."/>
            <person name="Zheng D."/>
            <person name="Pang J."/>
            <person name="Liu Y."/>
            <person name="Luo S."/>
            <person name="Meng S."/>
            <person name="Qian L."/>
            <person name="Wei D."/>
            <person name="Dai S."/>
            <person name="Zhou R."/>
        </authorList>
    </citation>
    <scope>NUCLEOTIDE SEQUENCE [LARGE SCALE GENOMIC DNA]</scope>
    <source>
        <strain evidence="1">BV-YZ2020</strain>
    </source>
</reference>
<organism evidence="1 2">
    <name type="scientific">Bauhinia variegata</name>
    <name type="common">Purple orchid tree</name>
    <name type="synonym">Phanera variegata</name>
    <dbReference type="NCBI Taxonomy" id="167791"/>
    <lineage>
        <taxon>Eukaryota</taxon>
        <taxon>Viridiplantae</taxon>
        <taxon>Streptophyta</taxon>
        <taxon>Embryophyta</taxon>
        <taxon>Tracheophyta</taxon>
        <taxon>Spermatophyta</taxon>
        <taxon>Magnoliopsida</taxon>
        <taxon>eudicotyledons</taxon>
        <taxon>Gunneridae</taxon>
        <taxon>Pentapetalae</taxon>
        <taxon>rosids</taxon>
        <taxon>fabids</taxon>
        <taxon>Fabales</taxon>
        <taxon>Fabaceae</taxon>
        <taxon>Cercidoideae</taxon>
        <taxon>Cercideae</taxon>
        <taxon>Bauhiniinae</taxon>
        <taxon>Bauhinia</taxon>
    </lineage>
</organism>
<dbReference type="EMBL" id="CM039430">
    <property type="protein sequence ID" value="KAI4345801.1"/>
    <property type="molecule type" value="Genomic_DNA"/>
</dbReference>
<sequence>MSDIVTIKGSSNSTQGMKLSTKTFNENLFSGDGWYGKFLWALVLSPSTEAWIVWPEQHKIKFGSRIKGLIQRMLGYLVRGFDACMIGRVEAESHSHSEGTIRRA</sequence>
<evidence type="ECO:0000313" key="2">
    <source>
        <dbReference type="Proteomes" id="UP000828941"/>
    </source>
</evidence>
<protein>
    <submittedName>
        <fullName evidence="1">Uncharacterized protein</fullName>
    </submittedName>
</protein>
<comment type="caution">
    <text evidence="1">The sequence shown here is derived from an EMBL/GenBank/DDBJ whole genome shotgun (WGS) entry which is preliminary data.</text>
</comment>
<dbReference type="Proteomes" id="UP000828941">
    <property type="component" value="Chromosome 5"/>
</dbReference>
<gene>
    <name evidence="1" type="ORF">L6164_012895</name>
</gene>
<keyword evidence="2" id="KW-1185">Reference proteome</keyword>
<evidence type="ECO:0000313" key="1">
    <source>
        <dbReference type="EMBL" id="KAI4345801.1"/>
    </source>
</evidence>
<accession>A0ACB9PBU0</accession>
<name>A0ACB9PBU0_BAUVA</name>
<proteinExistence type="predicted"/>